<gene>
    <name evidence="2" type="ORF">R3P38DRAFT_2785083</name>
</gene>
<organism evidence="2 3">
    <name type="scientific">Favolaschia claudopus</name>
    <dbReference type="NCBI Taxonomy" id="2862362"/>
    <lineage>
        <taxon>Eukaryota</taxon>
        <taxon>Fungi</taxon>
        <taxon>Dikarya</taxon>
        <taxon>Basidiomycota</taxon>
        <taxon>Agaricomycotina</taxon>
        <taxon>Agaricomycetes</taxon>
        <taxon>Agaricomycetidae</taxon>
        <taxon>Agaricales</taxon>
        <taxon>Marasmiineae</taxon>
        <taxon>Mycenaceae</taxon>
        <taxon>Favolaschia</taxon>
    </lineage>
</organism>
<comment type="caution">
    <text evidence="2">The sequence shown here is derived from an EMBL/GenBank/DDBJ whole genome shotgun (WGS) entry which is preliminary data.</text>
</comment>
<protein>
    <submittedName>
        <fullName evidence="2">Uncharacterized protein</fullName>
    </submittedName>
</protein>
<evidence type="ECO:0000313" key="3">
    <source>
        <dbReference type="Proteomes" id="UP001362999"/>
    </source>
</evidence>
<evidence type="ECO:0000256" key="1">
    <source>
        <dbReference type="SAM" id="MobiDB-lite"/>
    </source>
</evidence>
<dbReference type="EMBL" id="JAWWNJ010000048">
    <property type="protein sequence ID" value="KAK7017358.1"/>
    <property type="molecule type" value="Genomic_DNA"/>
</dbReference>
<proteinExistence type="predicted"/>
<name>A0AAW0AW18_9AGAR</name>
<accession>A0AAW0AW18</accession>
<dbReference type="AlphaFoldDB" id="A0AAW0AW18"/>
<keyword evidence="3" id="KW-1185">Reference proteome</keyword>
<sequence>MTQNLPSASTTAPRPNSDLEAVVALVSRLSVITNEATRSANDAGRLANDAARLALEIHAKLPRALETQLATGITWIRGVPLTPAHWETAITDNMGELCADADKQTMGVPNGYREKKKTRKEALGFYRDQFDASVAFDNLVSAAAAANTTVPPGTNMGVQKWTEHPTAGAVDVPSASSTAKKMIIDPNPLCGVQTHGHMVAAYRTGSVVVRVDWNLGGLEMASCVMKIGDQGFEEVAICEAADVFDRTKPNSAYLMALSERLFSSIALLSKIPESQLILYGKAKTYLIAASAASSSSSEESSSSSEESATSS</sequence>
<evidence type="ECO:0000313" key="2">
    <source>
        <dbReference type="EMBL" id="KAK7017358.1"/>
    </source>
</evidence>
<reference evidence="2 3" key="1">
    <citation type="journal article" date="2024" name="J Genomics">
        <title>Draft genome sequencing and assembly of Favolaschia claudopus CIRM-BRFM 2984 isolated from oak limbs.</title>
        <authorList>
            <person name="Navarro D."/>
            <person name="Drula E."/>
            <person name="Chaduli D."/>
            <person name="Cazenave R."/>
            <person name="Ahrendt S."/>
            <person name="Wang J."/>
            <person name="Lipzen A."/>
            <person name="Daum C."/>
            <person name="Barry K."/>
            <person name="Grigoriev I.V."/>
            <person name="Favel A."/>
            <person name="Rosso M.N."/>
            <person name="Martin F."/>
        </authorList>
    </citation>
    <scope>NUCLEOTIDE SEQUENCE [LARGE SCALE GENOMIC DNA]</scope>
    <source>
        <strain evidence="2 3">CIRM-BRFM 2984</strain>
    </source>
</reference>
<dbReference type="Proteomes" id="UP001362999">
    <property type="component" value="Unassembled WGS sequence"/>
</dbReference>
<feature type="region of interest" description="Disordered" evidence="1">
    <location>
        <begin position="292"/>
        <end position="311"/>
    </location>
</feature>